<keyword evidence="9" id="KW-1185">Reference proteome</keyword>
<evidence type="ECO:0000313" key="7">
    <source>
        <dbReference type="EMBL" id="CAI3996502.1"/>
    </source>
</evidence>
<dbReference type="GO" id="GO:0009765">
    <property type="term" value="P:photosynthesis, light harvesting"/>
    <property type="evidence" value="ECO:0007669"/>
    <property type="project" value="InterPro"/>
</dbReference>
<feature type="binding site" evidence="5">
    <location>
        <position position="607"/>
    </location>
    <ligand>
        <name>chlorophyll a</name>
        <dbReference type="ChEBI" id="CHEBI:58416"/>
        <label>1</label>
    </ligand>
</feature>
<feature type="binding site" evidence="5">
    <location>
        <position position="621"/>
    </location>
    <ligand>
        <name>chlorophyll a</name>
        <dbReference type="ChEBI" id="CHEBI:58416"/>
        <label>1</label>
    </ligand>
</feature>
<dbReference type="EMBL" id="CAMXCT020002221">
    <property type="protein sequence ID" value="CAL1149877.1"/>
    <property type="molecule type" value="Genomic_DNA"/>
</dbReference>
<feature type="binding site" evidence="5">
    <location>
        <position position="464"/>
    </location>
    <ligand>
        <name>chlorophyll a</name>
        <dbReference type="ChEBI" id="CHEBI:58416"/>
        <label>1</label>
    </ligand>
</feature>
<keyword evidence="5" id="KW-0157">Chromophore</keyword>
<dbReference type="PANTHER" id="PTHR21649">
    <property type="entry name" value="CHLOROPHYLL A/B BINDING PROTEIN"/>
    <property type="match status" value="1"/>
</dbReference>
<keyword evidence="3" id="KW-0602">Photosynthesis</keyword>
<comment type="subcellular location">
    <subcellularLocation>
        <location evidence="1">Plastid</location>
        <location evidence="1">Chloroplast</location>
    </subcellularLocation>
</comment>
<proteinExistence type="predicted"/>
<dbReference type="AlphaFoldDB" id="A0A9P1G3Z5"/>
<evidence type="ECO:0000256" key="1">
    <source>
        <dbReference type="ARBA" id="ARBA00004229"/>
    </source>
</evidence>
<dbReference type="Pfam" id="PF00504">
    <property type="entry name" value="Chloroa_b-bind"/>
    <property type="match status" value="6"/>
</dbReference>
<dbReference type="Proteomes" id="UP001152797">
    <property type="component" value="Unassembled WGS sequence"/>
</dbReference>
<dbReference type="OrthoDB" id="443006at2759"/>
<feature type="compositionally biased region" description="Low complexity" evidence="6">
    <location>
        <begin position="397"/>
        <end position="416"/>
    </location>
</feature>
<protein>
    <submittedName>
        <fullName evidence="8">Fucoxanthin-chlorophyll a-c binding protein E, chloroplastic</fullName>
    </submittedName>
</protein>
<evidence type="ECO:0000313" key="8">
    <source>
        <dbReference type="EMBL" id="CAL4783814.1"/>
    </source>
</evidence>
<evidence type="ECO:0000256" key="3">
    <source>
        <dbReference type="ARBA" id="ARBA00022531"/>
    </source>
</evidence>
<feature type="binding site" description="axial binding residue" evidence="5">
    <location>
        <position position="490"/>
    </location>
    <ligand>
        <name>chlorophyll b</name>
        <dbReference type="ChEBI" id="CHEBI:61721"/>
        <label>1</label>
    </ligand>
    <ligandPart>
        <name>Mg</name>
        <dbReference type="ChEBI" id="CHEBI:25107"/>
    </ligandPart>
</feature>
<dbReference type="Gene3D" id="1.10.3460.10">
    <property type="entry name" value="Chlorophyll a/b binding protein domain"/>
    <property type="match status" value="6"/>
</dbReference>
<comment type="caution">
    <text evidence="7">The sequence shown here is derived from an EMBL/GenBank/DDBJ whole genome shotgun (WGS) entry which is preliminary data.</text>
</comment>
<evidence type="ECO:0000256" key="5">
    <source>
        <dbReference type="PIRSR" id="PIRSR601344-1"/>
    </source>
</evidence>
<evidence type="ECO:0000256" key="2">
    <source>
        <dbReference type="ARBA" id="ARBA00022528"/>
    </source>
</evidence>
<dbReference type="EMBL" id="CAMXCT010002221">
    <property type="protein sequence ID" value="CAI3996502.1"/>
    <property type="molecule type" value="Genomic_DNA"/>
</dbReference>
<dbReference type="GO" id="GO:0009507">
    <property type="term" value="C:chloroplast"/>
    <property type="evidence" value="ECO:0007669"/>
    <property type="project" value="UniProtKB-SubCell"/>
</dbReference>
<feature type="binding site" evidence="5">
    <location>
        <position position="488"/>
    </location>
    <ligand>
        <name>chlorophyll a</name>
        <dbReference type="ChEBI" id="CHEBI:58416"/>
        <label>1</label>
    </ligand>
</feature>
<dbReference type="EMBL" id="CAMXCT030002221">
    <property type="protein sequence ID" value="CAL4783814.1"/>
    <property type="molecule type" value="Genomic_DNA"/>
</dbReference>
<dbReference type="GO" id="GO:0016020">
    <property type="term" value="C:membrane"/>
    <property type="evidence" value="ECO:0007669"/>
    <property type="project" value="InterPro"/>
</dbReference>
<organism evidence="7">
    <name type="scientific">Cladocopium goreaui</name>
    <dbReference type="NCBI Taxonomy" id="2562237"/>
    <lineage>
        <taxon>Eukaryota</taxon>
        <taxon>Sar</taxon>
        <taxon>Alveolata</taxon>
        <taxon>Dinophyceae</taxon>
        <taxon>Suessiales</taxon>
        <taxon>Symbiodiniaceae</taxon>
        <taxon>Cladocopium</taxon>
    </lineage>
</organism>
<dbReference type="SUPFAM" id="SSF103511">
    <property type="entry name" value="Chlorophyll a-b binding protein"/>
    <property type="match status" value="6"/>
</dbReference>
<dbReference type="InterPro" id="IPR022796">
    <property type="entry name" value="Chloroa_b-bind"/>
</dbReference>
<keyword evidence="2" id="KW-0150">Chloroplast</keyword>
<reference evidence="7" key="1">
    <citation type="submission" date="2022-10" db="EMBL/GenBank/DDBJ databases">
        <authorList>
            <person name="Chen Y."/>
            <person name="Dougan E. K."/>
            <person name="Chan C."/>
            <person name="Rhodes N."/>
            <person name="Thang M."/>
        </authorList>
    </citation>
    <scope>NUCLEOTIDE SEQUENCE</scope>
</reference>
<evidence type="ECO:0000256" key="6">
    <source>
        <dbReference type="SAM" id="MobiDB-lite"/>
    </source>
</evidence>
<name>A0A9P1G3Z5_9DINO</name>
<gene>
    <name evidence="7" type="ORF">C1SCF055_LOCUS22976</name>
</gene>
<evidence type="ECO:0000256" key="4">
    <source>
        <dbReference type="ARBA" id="ARBA00022640"/>
    </source>
</evidence>
<evidence type="ECO:0000313" key="9">
    <source>
        <dbReference type="Proteomes" id="UP001152797"/>
    </source>
</evidence>
<feature type="binding site" evidence="5">
    <location>
        <position position="470"/>
    </location>
    <ligand>
        <name>chlorophyll a</name>
        <dbReference type="ChEBI" id="CHEBI:58416"/>
        <label>1</label>
    </ligand>
</feature>
<sequence length="1207" mass="130517">APVGYFDPLGLSKDGDVETFRRRREAELKNGRVAMFATIGSAGPMPSGDLSPSLGLKFSDVPSGFAAFIKVPLSGWAQMVAFAGTVELFQYVDDPKRAPGDFENAGFLGVPNSYIKAPADTKEKKLAAEIANGRLAMMAIIGMFFQNGLTGEAWGDWSLYTDSPLRALTPAQECIAGTGGPFPEDFWDPAGITAKKSKEEILQLRAMELKHGRVAMLAVLGWFHVAAGYHIVGDYAVGEHLDNNPLVNLTQMPMGGIWQVVFTIMCLEWVTTYVCKPPAEKPWDILGWTDILIEDEKSIWNQFRKAENQELNNGRLAMMGITGLIAQDVLFGDFGEAAVLPCFGAAACKELFSPVGPAATTEPFLGAGFIYPPLVAAAAAAVAGTAFVALPSQGTRSSAPSSGSLRGARGSSGSALGSAPTIAVLGATAVAAAALRKKDSQAVKATALQAFENELGVQAPLGFWDPAGLSSDGDAKEFYRRRVVEIKHGRVSMLACTGYIVQEFFRFPGYISPSSEIKFTDIPNGLAAATKVPAVGWFQYTVFCGICDLWLMHQVPTNPPGKLCTRLFGEETTNYEYGFLGLPGYLGGKAIADPEIKKKKLNAEIANGRLAMMAIIGMFFQDGLTGSAWGDWANYTESPLRAFENELGVQAPLGYFDPLGLSKDGDVETFRRRREAELKNGRVAMFATIGYMVPEYFKFPGYLAPSSNLKFADVPNGIAAITKVPAEGWLQWVALCGCYEFCVNTPVDPADPGNYGKGKFGYGNMVLGITAEPMQDPEGRKRALNSELANGRLAMMAILGLWVQDGLFGTPYGLYTGSSAFETELGVQPPVGFWDPLGFTKTDDAASFRRRRYVELKHRRVAMFACLGYIVPEYYRWPGDLSPSLGLKFSDVPSGFAAFSKVPLSGWAQMVAFAGTVELFQYVDDPKRAPGDFENAGFLGVPNSYIKAPAGTKEKKLAAEIANGRLAMMAIIGMFFQNGLTGEAWGDWSLYTDSPLRALTPAQECIAGTGGPFPEDFWDPAGITAKKSKEEILQLRAMELKHGRVAMLAVLGWFHVAAGYHIVGDYAVGEHLDNNPLVNLTQMPMGGIWQVVFTIMCLEWVTTYVCKPPAEKPWDILGWSDILIEDEKSIWNQFRKAENQELNNGRLAMMGITGLIAQDVLFGDFGEAAVLPCFGAAACKELFSPVGPAATTEPFLGAGFIYPPLAQ</sequence>
<keyword evidence="4" id="KW-0934">Plastid</keyword>
<dbReference type="GO" id="GO:0016168">
    <property type="term" value="F:chlorophyll binding"/>
    <property type="evidence" value="ECO:0007669"/>
    <property type="project" value="UniProtKB-KW"/>
</dbReference>
<accession>A0A9P1G3Z5</accession>
<feature type="non-terminal residue" evidence="7">
    <location>
        <position position="1"/>
    </location>
</feature>
<keyword evidence="5" id="KW-0148">Chlorophyll</keyword>
<feature type="region of interest" description="Disordered" evidence="6">
    <location>
        <begin position="393"/>
        <end position="416"/>
    </location>
</feature>
<feature type="binding site" evidence="5">
    <location>
        <position position="609"/>
    </location>
    <ligand>
        <name>chlorophyll a</name>
        <dbReference type="ChEBI" id="CHEBI:58416"/>
        <label>1</label>
    </ligand>
</feature>
<feature type="binding site" evidence="5">
    <location>
        <position position="485"/>
    </location>
    <ligand>
        <name>chlorophyll a</name>
        <dbReference type="ChEBI" id="CHEBI:58416"/>
        <label>1</label>
    </ligand>
</feature>
<reference evidence="8 9" key="2">
    <citation type="submission" date="2024-05" db="EMBL/GenBank/DDBJ databases">
        <authorList>
            <person name="Chen Y."/>
            <person name="Shah S."/>
            <person name="Dougan E. K."/>
            <person name="Thang M."/>
            <person name="Chan C."/>
        </authorList>
    </citation>
    <scope>NUCLEOTIDE SEQUENCE [LARGE SCALE GENOMIC DNA]</scope>
</reference>
<dbReference type="InterPro" id="IPR001344">
    <property type="entry name" value="Chloro_AB-bd_pln"/>
</dbReference>
<feature type="binding site" evidence="5">
    <location>
        <position position="604"/>
    </location>
    <ligand>
        <name>chlorophyll a</name>
        <dbReference type="ChEBI" id="CHEBI:58416"/>
        <label>1</label>
    </ligand>
</feature>